<sequence length="63" mass="7127">LDMTQCNFCFKNNATINLGDNYNILFLGDPTLNEAAWACEECHQTFRREGALKSKKGFSIIIP</sequence>
<protein>
    <submittedName>
        <fullName evidence="1">Uncharacterized protein</fullName>
    </submittedName>
</protein>
<evidence type="ECO:0000313" key="1">
    <source>
        <dbReference type="EMBL" id="GAG80128.1"/>
    </source>
</evidence>
<proteinExistence type="predicted"/>
<gene>
    <name evidence="1" type="ORF">S01H4_23728</name>
</gene>
<reference evidence="1" key="1">
    <citation type="journal article" date="2014" name="Front. Microbiol.">
        <title>High frequency of phylogenetically diverse reductive dehalogenase-homologous genes in deep subseafloor sedimentary metagenomes.</title>
        <authorList>
            <person name="Kawai M."/>
            <person name="Futagami T."/>
            <person name="Toyoda A."/>
            <person name="Takaki Y."/>
            <person name="Nishi S."/>
            <person name="Hori S."/>
            <person name="Arai W."/>
            <person name="Tsubouchi T."/>
            <person name="Morono Y."/>
            <person name="Uchiyama I."/>
            <person name="Ito T."/>
            <person name="Fujiyama A."/>
            <person name="Inagaki F."/>
            <person name="Takami H."/>
        </authorList>
    </citation>
    <scope>NUCLEOTIDE SEQUENCE</scope>
    <source>
        <strain evidence="1">Expedition CK06-06</strain>
    </source>
</reference>
<organism evidence="1">
    <name type="scientific">marine sediment metagenome</name>
    <dbReference type="NCBI Taxonomy" id="412755"/>
    <lineage>
        <taxon>unclassified sequences</taxon>
        <taxon>metagenomes</taxon>
        <taxon>ecological metagenomes</taxon>
    </lineage>
</organism>
<comment type="caution">
    <text evidence="1">The sequence shown here is derived from an EMBL/GenBank/DDBJ whole genome shotgun (WGS) entry which is preliminary data.</text>
</comment>
<dbReference type="AlphaFoldDB" id="X1B7L4"/>
<accession>X1B7L4</accession>
<name>X1B7L4_9ZZZZ</name>
<dbReference type="EMBL" id="BART01011050">
    <property type="protein sequence ID" value="GAG80128.1"/>
    <property type="molecule type" value="Genomic_DNA"/>
</dbReference>
<feature type="non-terminal residue" evidence="1">
    <location>
        <position position="1"/>
    </location>
</feature>